<feature type="DNA-binding region" description="H-T-H motif" evidence="4">
    <location>
        <begin position="48"/>
        <end position="67"/>
    </location>
</feature>
<dbReference type="SUPFAM" id="SSF46689">
    <property type="entry name" value="Homeodomain-like"/>
    <property type="match status" value="1"/>
</dbReference>
<dbReference type="InterPro" id="IPR050109">
    <property type="entry name" value="HTH-type_TetR-like_transc_reg"/>
</dbReference>
<dbReference type="PANTHER" id="PTHR30055">
    <property type="entry name" value="HTH-TYPE TRANSCRIPTIONAL REGULATOR RUTR"/>
    <property type="match status" value="1"/>
</dbReference>
<accession>A0A919RIL8</accession>
<dbReference type="GO" id="GO:0000976">
    <property type="term" value="F:transcription cis-regulatory region binding"/>
    <property type="evidence" value="ECO:0007669"/>
    <property type="project" value="TreeGrafter"/>
</dbReference>
<evidence type="ECO:0000256" key="2">
    <source>
        <dbReference type="ARBA" id="ARBA00023125"/>
    </source>
</evidence>
<keyword evidence="1" id="KW-0805">Transcription regulation</keyword>
<proteinExistence type="predicted"/>
<dbReference type="Proteomes" id="UP000606172">
    <property type="component" value="Unassembled WGS sequence"/>
</dbReference>
<dbReference type="PROSITE" id="PS50977">
    <property type="entry name" value="HTH_TETR_2"/>
    <property type="match status" value="1"/>
</dbReference>
<evidence type="ECO:0000256" key="3">
    <source>
        <dbReference type="ARBA" id="ARBA00023163"/>
    </source>
</evidence>
<dbReference type="Gene3D" id="1.10.357.10">
    <property type="entry name" value="Tetracycline Repressor, domain 2"/>
    <property type="match status" value="1"/>
</dbReference>
<dbReference type="InterPro" id="IPR009057">
    <property type="entry name" value="Homeodomain-like_sf"/>
</dbReference>
<protein>
    <recommendedName>
        <fullName evidence="6">HTH tetR-type domain-containing protein</fullName>
    </recommendedName>
</protein>
<gene>
    <name evidence="7" type="ORF">Ssi02_47820</name>
</gene>
<evidence type="ECO:0000259" key="6">
    <source>
        <dbReference type="PROSITE" id="PS50977"/>
    </source>
</evidence>
<dbReference type="InterPro" id="IPR001647">
    <property type="entry name" value="HTH_TetR"/>
</dbReference>
<feature type="domain" description="HTH tetR-type" evidence="6">
    <location>
        <begin position="24"/>
        <end position="85"/>
    </location>
</feature>
<evidence type="ECO:0000313" key="8">
    <source>
        <dbReference type="Proteomes" id="UP000606172"/>
    </source>
</evidence>
<dbReference type="Pfam" id="PF00440">
    <property type="entry name" value="TetR_N"/>
    <property type="match status" value="1"/>
</dbReference>
<organism evidence="7 8">
    <name type="scientific">Sinosporangium siamense</name>
    <dbReference type="NCBI Taxonomy" id="1367973"/>
    <lineage>
        <taxon>Bacteria</taxon>
        <taxon>Bacillati</taxon>
        <taxon>Actinomycetota</taxon>
        <taxon>Actinomycetes</taxon>
        <taxon>Streptosporangiales</taxon>
        <taxon>Streptosporangiaceae</taxon>
        <taxon>Sinosporangium</taxon>
    </lineage>
</organism>
<feature type="region of interest" description="Disordered" evidence="5">
    <location>
        <begin position="1"/>
        <end position="24"/>
    </location>
</feature>
<evidence type="ECO:0000256" key="1">
    <source>
        <dbReference type="ARBA" id="ARBA00023015"/>
    </source>
</evidence>
<dbReference type="RefSeq" id="WP_204029126.1">
    <property type="nucleotide sequence ID" value="NZ_BOOW01000030.1"/>
</dbReference>
<sequence>MPQNRPEQPATGAAAPPVRRMRREERREQILAAATKAFTRSGGFNTTSLDDVAAEAGVTKMILYRHFASKTELYQAVIDRAAERLYASATAEGDLGEESVPGMMRWAGEDPDGFRLLFRHAAREPGFRVDIDRLRANMVEMLRPHMATESESPAWVDWAANLGTTVAIEGIMAWLDAGQPDSDRARHRILRAVDGVSQALRV</sequence>
<dbReference type="PANTHER" id="PTHR30055:SF234">
    <property type="entry name" value="HTH-TYPE TRANSCRIPTIONAL REGULATOR BETI"/>
    <property type="match status" value="1"/>
</dbReference>
<dbReference type="AlphaFoldDB" id="A0A919RIL8"/>
<reference evidence="7" key="1">
    <citation type="submission" date="2021-01" db="EMBL/GenBank/DDBJ databases">
        <title>Whole genome shotgun sequence of Sinosporangium siamense NBRC 109515.</title>
        <authorList>
            <person name="Komaki H."/>
            <person name="Tamura T."/>
        </authorList>
    </citation>
    <scope>NUCLEOTIDE SEQUENCE</scope>
    <source>
        <strain evidence="7">NBRC 109515</strain>
    </source>
</reference>
<comment type="caution">
    <text evidence="7">The sequence shown here is derived from an EMBL/GenBank/DDBJ whole genome shotgun (WGS) entry which is preliminary data.</text>
</comment>
<dbReference type="GO" id="GO:0003700">
    <property type="term" value="F:DNA-binding transcription factor activity"/>
    <property type="evidence" value="ECO:0007669"/>
    <property type="project" value="TreeGrafter"/>
</dbReference>
<dbReference type="EMBL" id="BOOW01000030">
    <property type="protein sequence ID" value="GII94551.1"/>
    <property type="molecule type" value="Genomic_DNA"/>
</dbReference>
<name>A0A919RIL8_9ACTN</name>
<keyword evidence="8" id="KW-1185">Reference proteome</keyword>
<evidence type="ECO:0000256" key="4">
    <source>
        <dbReference type="PROSITE-ProRule" id="PRU00335"/>
    </source>
</evidence>
<keyword evidence="2 4" id="KW-0238">DNA-binding</keyword>
<keyword evidence="3" id="KW-0804">Transcription</keyword>
<evidence type="ECO:0000256" key="5">
    <source>
        <dbReference type="SAM" id="MobiDB-lite"/>
    </source>
</evidence>
<evidence type="ECO:0000313" key="7">
    <source>
        <dbReference type="EMBL" id="GII94551.1"/>
    </source>
</evidence>